<evidence type="ECO:0000313" key="2">
    <source>
        <dbReference type="Proteomes" id="UP000190637"/>
    </source>
</evidence>
<evidence type="ECO:0008006" key="3">
    <source>
        <dbReference type="Google" id="ProtNLM"/>
    </source>
</evidence>
<organism evidence="1 2">
    <name type="scientific">Marinactinospora thermotolerans DSM 45154</name>
    <dbReference type="NCBI Taxonomy" id="1122192"/>
    <lineage>
        <taxon>Bacteria</taxon>
        <taxon>Bacillati</taxon>
        <taxon>Actinomycetota</taxon>
        <taxon>Actinomycetes</taxon>
        <taxon>Streptosporangiales</taxon>
        <taxon>Nocardiopsidaceae</taxon>
        <taxon>Marinactinospora</taxon>
    </lineage>
</organism>
<gene>
    <name evidence="1" type="ORF">SAMN02745673_00189</name>
</gene>
<sequence length="70" mass="7621">MVTVRHVESVRRALRDLSFPAGKEEIVACAEREGVDREAMSALRAIPPADYYGADEVLRAIPTPGPAGER</sequence>
<keyword evidence="2" id="KW-1185">Reference proteome</keyword>
<proteinExistence type="predicted"/>
<accession>A0A1T4K6E3</accession>
<protein>
    <recommendedName>
        <fullName evidence="3">DUF2795 domain-containing protein</fullName>
    </recommendedName>
</protein>
<dbReference type="OrthoDB" id="5116616at2"/>
<dbReference type="InterPro" id="IPR021527">
    <property type="entry name" value="DUF2795"/>
</dbReference>
<dbReference type="RefSeq" id="WP_159457185.1">
    <property type="nucleotide sequence ID" value="NZ_FUWS01000001.1"/>
</dbReference>
<name>A0A1T4K6E3_9ACTN</name>
<dbReference type="EMBL" id="FUWS01000001">
    <property type="protein sequence ID" value="SJZ38004.1"/>
    <property type="molecule type" value="Genomic_DNA"/>
</dbReference>
<dbReference type="Pfam" id="PF11387">
    <property type="entry name" value="DUF2795"/>
    <property type="match status" value="1"/>
</dbReference>
<dbReference type="AlphaFoldDB" id="A0A1T4K6E3"/>
<reference evidence="1 2" key="1">
    <citation type="submission" date="2017-02" db="EMBL/GenBank/DDBJ databases">
        <authorList>
            <person name="Peterson S.W."/>
        </authorList>
    </citation>
    <scope>NUCLEOTIDE SEQUENCE [LARGE SCALE GENOMIC DNA]</scope>
    <source>
        <strain evidence="1 2">DSM 45154</strain>
    </source>
</reference>
<evidence type="ECO:0000313" key="1">
    <source>
        <dbReference type="EMBL" id="SJZ38004.1"/>
    </source>
</evidence>
<dbReference type="Proteomes" id="UP000190637">
    <property type="component" value="Unassembled WGS sequence"/>
</dbReference>